<dbReference type="AlphaFoldDB" id="G4Z2X3"/>
<feature type="domain" description="CBM1" evidence="3">
    <location>
        <begin position="30"/>
        <end position="49"/>
    </location>
</feature>
<dbReference type="GO" id="GO:0005975">
    <property type="term" value="P:carbohydrate metabolic process"/>
    <property type="evidence" value="ECO:0007669"/>
    <property type="project" value="InterPro"/>
</dbReference>
<feature type="region of interest" description="Disordered" evidence="2">
    <location>
        <begin position="1"/>
        <end position="24"/>
    </location>
</feature>
<keyword evidence="1" id="KW-0732">Signal</keyword>
<feature type="region of interest" description="Disordered" evidence="2">
    <location>
        <begin position="62"/>
        <end position="90"/>
    </location>
</feature>
<protein>
    <recommendedName>
        <fullName evidence="3">CBM1 domain-containing protein</fullName>
    </recommendedName>
</protein>
<evidence type="ECO:0000259" key="3">
    <source>
        <dbReference type="Pfam" id="PF00734"/>
    </source>
</evidence>
<reference evidence="4 5" key="1">
    <citation type="journal article" date="2006" name="Science">
        <title>Phytophthora genome sequences uncover evolutionary origins and mechanisms of pathogenesis.</title>
        <authorList>
            <person name="Tyler B.M."/>
            <person name="Tripathy S."/>
            <person name="Zhang X."/>
            <person name="Dehal P."/>
            <person name="Jiang R.H."/>
            <person name="Aerts A."/>
            <person name="Arredondo F.D."/>
            <person name="Baxter L."/>
            <person name="Bensasson D."/>
            <person name="Beynon J.L."/>
            <person name="Chapman J."/>
            <person name="Damasceno C.M."/>
            <person name="Dorrance A.E."/>
            <person name="Dou D."/>
            <person name="Dickerman A.W."/>
            <person name="Dubchak I.L."/>
            <person name="Garbelotto M."/>
            <person name="Gijzen M."/>
            <person name="Gordon S.G."/>
            <person name="Govers F."/>
            <person name="Grunwald N.J."/>
            <person name="Huang W."/>
            <person name="Ivors K.L."/>
            <person name="Jones R.W."/>
            <person name="Kamoun S."/>
            <person name="Krampis K."/>
            <person name="Lamour K.H."/>
            <person name="Lee M.K."/>
            <person name="McDonald W.H."/>
            <person name="Medina M."/>
            <person name="Meijer H.J."/>
            <person name="Nordberg E.K."/>
            <person name="Maclean D.J."/>
            <person name="Ospina-Giraldo M.D."/>
            <person name="Morris P.F."/>
            <person name="Phuntumart V."/>
            <person name="Putnam N.H."/>
            <person name="Rash S."/>
            <person name="Rose J.K."/>
            <person name="Sakihama Y."/>
            <person name="Salamov A.A."/>
            <person name="Savidor A."/>
            <person name="Scheuring C.F."/>
            <person name="Smith B.M."/>
            <person name="Sobral B.W."/>
            <person name="Terry A."/>
            <person name="Torto-Alalibo T.A."/>
            <person name="Win J."/>
            <person name="Xu Z."/>
            <person name="Zhang H."/>
            <person name="Grigoriev I.V."/>
            <person name="Rokhsar D.S."/>
            <person name="Boore J.L."/>
        </authorList>
    </citation>
    <scope>NUCLEOTIDE SEQUENCE [LARGE SCALE GENOMIC DNA]</scope>
    <source>
        <strain evidence="4 5">P6497</strain>
    </source>
</reference>
<accession>G4Z2X3</accession>
<dbReference type="Proteomes" id="UP000002640">
    <property type="component" value="Unassembled WGS sequence"/>
</dbReference>
<evidence type="ECO:0000256" key="2">
    <source>
        <dbReference type="SAM" id="MobiDB-lite"/>
    </source>
</evidence>
<dbReference type="GO" id="GO:0030248">
    <property type="term" value="F:cellulose binding"/>
    <property type="evidence" value="ECO:0007669"/>
    <property type="project" value="InterPro"/>
</dbReference>
<name>G4Z2X3_PHYSP</name>
<keyword evidence="5" id="KW-1185">Reference proteome</keyword>
<dbReference type="OMA" id="NESSICV"/>
<gene>
    <name evidence="4" type="ORF">PHYSODRAFT_354188</name>
</gene>
<evidence type="ECO:0000313" key="5">
    <source>
        <dbReference type="Proteomes" id="UP000002640"/>
    </source>
</evidence>
<dbReference type="InParanoid" id="G4Z2X3"/>
<dbReference type="RefSeq" id="XP_009522023.1">
    <property type="nucleotide sequence ID" value="XM_009523728.1"/>
</dbReference>
<dbReference type="Pfam" id="PF00734">
    <property type="entry name" value="CBM_1"/>
    <property type="match status" value="1"/>
</dbReference>
<sequence>MGKDFRCTNKKHHKKSAQKDGSCTITNESQCDGQNWTGSTCCADPSYECRWSDDGQNVKRCQKISDAPTTDASDSYDSGDSEDDWSEDYGDDIEYTSYVDDWADCTKADVGCSNESSICVYHSTSYAQCKPYPLPAGELCGQSDGTNEWWYPFCTDGESCVANGSDFRCTKAKKRHHHHHRQHRRA</sequence>
<proteinExistence type="predicted"/>
<dbReference type="GO" id="GO:0005576">
    <property type="term" value="C:extracellular region"/>
    <property type="evidence" value="ECO:0007669"/>
    <property type="project" value="InterPro"/>
</dbReference>
<dbReference type="InterPro" id="IPR000254">
    <property type="entry name" value="CBD"/>
</dbReference>
<feature type="compositionally biased region" description="Acidic residues" evidence="2">
    <location>
        <begin position="77"/>
        <end position="90"/>
    </location>
</feature>
<evidence type="ECO:0000313" key="4">
    <source>
        <dbReference type="EMBL" id="EGZ19306.1"/>
    </source>
</evidence>
<dbReference type="GeneID" id="20649564"/>
<dbReference type="KEGG" id="psoj:PHYSODRAFT_354188"/>
<dbReference type="EMBL" id="JH159153">
    <property type="protein sequence ID" value="EGZ19306.1"/>
    <property type="molecule type" value="Genomic_DNA"/>
</dbReference>
<evidence type="ECO:0000256" key="1">
    <source>
        <dbReference type="ARBA" id="ARBA00022729"/>
    </source>
</evidence>
<organism evidence="4 5">
    <name type="scientific">Phytophthora sojae (strain P6497)</name>
    <name type="common">Soybean stem and root rot agent</name>
    <name type="synonym">Phytophthora megasperma f. sp. glycines</name>
    <dbReference type="NCBI Taxonomy" id="1094619"/>
    <lineage>
        <taxon>Eukaryota</taxon>
        <taxon>Sar</taxon>
        <taxon>Stramenopiles</taxon>
        <taxon>Oomycota</taxon>
        <taxon>Peronosporomycetes</taxon>
        <taxon>Peronosporales</taxon>
        <taxon>Peronosporaceae</taxon>
        <taxon>Phytophthora</taxon>
    </lineage>
</organism>